<feature type="signal peptide" evidence="2">
    <location>
        <begin position="1"/>
        <end position="19"/>
    </location>
</feature>
<gene>
    <name evidence="3" type="ORF">J7I43_18010</name>
</gene>
<dbReference type="Proteomes" id="UP000679126">
    <property type="component" value="Unassembled WGS sequence"/>
</dbReference>
<keyword evidence="1" id="KW-0472">Membrane</keyword>
<dbReference type="PROSITE" id="PS51257">
    <property type="entry name" value="PROKAR_LIPOPROTEIN"/>
    <property type="match status" value="1"/>
</dbReference>
<feature type="chain" id="PRO_5046581623" description="CcmD family protein" evidence="2">
    <location>
        <begin position="20"/>
        <end position="86"/>
    </location>
</feature>
<name>A0ABS3YHG1_9BACT</name>
<reference evidence="4" key="1">
    <citation type="submission" date="2021-03" db="EMBL/GenBank/DDBJ databases">
        <title>Assistant Professor.</title>
        <authorList>
            <person name="Huq M.A."/>
        </authorList>
    </citation>
    <scope>NUCLEOTIDE SEQUENCE [LARGE SCALE GENOMIC DNA]</scope>
    <source>
        <strain evidence="4">MAH-28</strain>
    </source>
</reference>
<keyword evidence="2" id="KW-0732">Signal</keyword>
<dbReference type="RefSeq" id="WP_209147245.1">
    <property type="nucleotide sequence ID" value="NZ_JAGHKP010000003.1"/>
</dbReference>
<keyword evidence="1" id="KW-1133">Transmembrane helix</keyword>
<evidence type="ECO:0008006" key="5">
    <source>
        <dbReference type="Google" id="ProtNLM"/>
    </source>
</evidence>
<evidence type="ECO:0000256" key="1">
    <source>
        <dbReference type="SAM" id="Phobius"/>
    </source>
</evidence>
<evidence type="ECO:0000256" key="2">
    <source>
        <dbReference type="SAM" id="SignalP"/>
    </source>
</evidence>
<organism evidence="3 4">
    <name type="scientific">Chitinophaga chungangae</name>
    <dbReference type="NCBI Taxonomy" id="2821488"/>
    <lineage>
        <taxon>Bacteria</taxon>
        <taxon>Pseudomonadati</taxon>
        <taxon>Bacteroidota</taxon>
        <taxon>Chitinophagia</taxon>
        <taxon>Chitinophagales</taxon>
        <taxon>Chitinophagaceae</taxon>
        <taxon>Chitinophaga</taxon>
    </lineage>
</organism>
<evidence type="ECO:0000313" key="4">
    <source>
        <dbReference type="Proteomes" id="UP000679126"/>
    </source>
</evidence>
<protein>
    <recommendedName>
        <fullName evidence="5">CcmD family protein</fullName>
    </recommendedName>
</protein>
<proteinExistence type="predicted"/>
<comment type="caution">
    <text evidence="3">The sequence shown here is derived from an EMBL/GenBank/DDBJ whole genome shotgun (WGS) entry which is preliminary data.</text>
</comment>
<dbReference type="EMBL" id="JAGHKP010000003">
    <property type="protein sequence ID" value="MBO9154126.1"/>
    <property type="molecule type" value="Genomic_DNA"/>
</dbReference>
<keyword evidence="4" id="KW-1185">Reference proteome</keyword>
<feature type="transmembrane region" description="Helical" evidence="1">
    <location>
        <begin position="47"/>
        <end position="68"/>
    </location>
</feature>
<keyword evidence="1" id="KW-0812">Transmembrane</keyword>
<evidence type="ECO:0000313" key="3">
    <source>
        <dbReference type="EMBL" id="MBO9154126.1"/>
    </source>
</evidence>
<sequence length="86" mass="9869">MKRLFLTISLLLLVVWAFACPVCERNQPKVLSGITHGAGPESRWDYVIVWATVAIVLCTLFFSVKWLVRPGERSGRHIKRFILNNE</sequence>
<accession>A0ABS3YHG1</accession>